<name>A0A8J7LDC0_9NOST</name>
<accession>A0A8J7LDC0</accession>
<keyword evidence="1" id="KW-0732">Signal</keyword>
<dbReference type="RefSeq" id="WP_198127440.1">
    <property type="nucleotide sequence ID" value="NZ_JAECZC010000065.1"/>
</dbReference>
<evidence type="ECO:0000259" key="3">
    <source>
        <dbReference type="Pfam" id="PF12849"/>
    </source>
</evidence>
<dbReference type="PANTHER" id="PTHR30570:SF1">
    <property type="entry name" value="PHOSPHATE-BINDING PROTEIN PSTS"/>
    <property type="match status" value="1"/>
</dbReference>
<dbReference type="SUPFAM" id="SSF53850">
    <property type="entry name" value="Periplasmic binding protein-like II"/>
    <property type="match status" value="1"/>
</dbReference>
<dbReference type="Gene3D" id="3.40.190.10">
    <property type="entry name" value="Periplasmic binding protein-like II"/>
    <property type="match status" value="2"/>
</dbReference>
<proteinExistence type="predicted"/>
<dbReference type="EMBL" id="JAECZC010000065">
    <property type="protein sequence ID" value="MBH8565656.1"/>
    <property type="molecule type" value="Genomic_DNA"/>
</dbReference>
<dbReference type="InterPro" id="IPR050811">
    <property type="entry name" value="Phosphate_ABC_transporter"/>
</dbReference>
<feature type="transmembrane region" description="Helical" evidence="2">
    <location>
        <begin position="21"/>
        <end position="41"/>
    </location>
</feature>
<keyword evidence="2" id="KW-0472">Membrane</keyword>
<dbReference type="Proteomes" id="UP000632766">
    <property type="component" value="Unassembled WGS sequence"/>
</dbReference>
<gene>
    <name evidence="4" type="ORF">I8748_26370</name>
</gene>
<dbReference type="Pfam" id="PF12849">
    <property type="entry name" value="PBP_like_2"/>
    <property type="match status" value="1"/>
</dbReference>
<evidence type="ECO:0000313" key="5">
    <source>
        <dbReference type="Proteomes" id="UP000632766"/>
    </source>
</evidence>
<sequence length="358" mass="39447">MDNTNQKKALIQTDVAVFVRGLLIGKALTLVVIGGLLWWLLKPSDISRQSSDSISNASFKDTVGGSTFESLTDVPIDSFNYGGSTAWAPIRQLVDSQILSARPELQLRYLNPVNGNPSSSSGIRMLLDGQLDFAQSSRPLTNEEKTIAKKRGLTLKQHKVGIDAIAVIVNPSLNIPGLTIKQLQQIYLGEINNWKQVGGPNLAITPLSQRLENADTAIFSTKSDFEKQALNSQIKYVYSTTEAVRQVSKIPGAIYYDSARAVVSQCSVKPLPLGRTSNELIPPYREPFVSPEQCPRQRNRVNTENIKNGSYPITTDLFVIIKQNKEREQKVGEAYTNLLLTDQGQNALEQAGFTGVRK</sequence>
<dbReference type="InterPro" id="IPR024370">
    <property type="entry name" value="PBP_domain"/>
</dbReference>
<dbReference type="AlphaFoldDB" id="A0A8J7LDC0"/>
<keyword evidence="2" id="KW-1133">Transmembrane helix</keyword>
<keyword evidence="2" id="KW-0812">Transmembrane</keyword>
<protein>
    <submittedName>
        <fullName evidence="4">Substrate-binding domain-containing protein</fullName>
    </submittedName>
</protein>
<evidence type="ECO:0000313" key="4">
    <source>
        <dbReference type="EMBL" id="MBH8565656.1"/>
    </source>
</evidence>
<evidence type="ECO:0000256" key="1">
    <source>
        <dbReference type="ARBA" id="ARBA00022729"/>
    </source>
</evidence>
<reference evidence="4 5" key="1">
    <citation type="journal article" date="2021" name="Int. J. Syst. Evol. Microbiol.">
        <title>Amazonocrinis nigriterrae gen. nov., sp. nov., Atlanticothrix silvestris gen. nov., sp. nov. and Dendronalium phyllosphericum gen. nov., sp. nov., nostocacean cyanobacteria from Brazilian environments.</title>
        <authorList>
            <person name="Alvarenga D.O."/>
            <person name="Andreote A.P.D."/>
            <person name="Branco L.H.Z."/>
            <person name="Delbaje E."/>
            <person name="Cruz R.B."/>
            <person name="Varani A.M."/>
            <person name="Fiore M.F."/>
        </authorList>
    </citation>
    <scope>NUCLEOTIDE SEQUENCE [LARGE SCALE GENOMIC DNA]</scope>
    <source>
        <strain evidence="4 5">CENA67</strain>
    </source>
</reference>
<evidence type="ECO:0000256" key="2">
    <source>
        <dbReference type="SAM" id="Phobius"/>
    </source>
</evidence>
<comment type="caution">
    <text evidence="4">The sequence shown here is derived from an EMBL/GenBank/DDBJ whole genome shotgun (WGS) entry which is preliminary data.</text>
</comment>
<dbReference type="PANTHER" id="PTHR30570">
    <property type="entry name" value="PERIPLASMIC PHOSPHATE BINDING COMPONENT OF PHOSPHATE ABC TRANSPORTER"/>
    <property type="match status" value="1"/>
</dbReference>
<feature type="domain" description="PBP" evidence="3">
    <location>
        <begin position="83"/>
        <end position="336"/>
    </location>
</feature>
<keyword evidence="5" id="KW-1185">Reference proteome</keyword>
<organism evidence="4 5">
    <name type="scientific">Amazonocrinis nigriterrae CENA67</name>
    <dbReference type="NCBI Taxonomy" id="2794033"/>
    <lineage>
        <taxon>Bacteria</taxon>
        <taxon>Bacillati</taxon>
        <taxon>Cyanobacteriota</taxon>
        <taxon>Cyanophyceae</taxon>
        <taxon>Nostocales</taxon>
        <taxon>Nostocaceae</taxon>
        <taxon>Amazonocrinis</taxon>
        <taxon>Amazonocrinis nigriterrae</taxon>
    </lineage>
</organism>